<dbReference type="InterPro" id="IPR036086">
    <property type="entry name" value="ParB/Sulfiredoxin_sf"/>
</dbReference>
<gene>
    <name evidence="1" type="ORF">NUH88_17095</name>
</gene>
<dbReference type="EMBL" id="CP102480">
    <property type="protein sequence ID" value="UUX49108.1"/>
    <property type="molecule type" value="Genomic_DNA"/>
</dbReference>
<name>A0A9J7AS04_9PROT</name>
<dbReference type="KEGG" id="naci:NUH88_17095"/>
<sequence length="123" mass="13968">MGIRLEERDLLDVAVEHGLKDYPFWAGAERRITDADIDRALAEERLIAPDDNRDPNTPMSAEEHAARVAWLVRHGDFRRMNLVFRNGRLCDGNHRFAACLYAGIERIRCVFMETDTVQAAAAA</sequence>
<protein>
    <recommendedName>
        <fullName evidence="3">ParB/Sulfiredoxin domain-containing protein</fullName>
    </recommendedName>
</protein>
<accession>A0A9J7AS04</accession>
<reference evidence="1" key="1">
    <citation type="submission" date="2022-08" db="EMBL/GenBank/DDBJ databases">
        <title>Nisaea acidiphila sp. nov., isolated from a marine algal debris and emended description of the genus Nisaea Urios et al. 2008.</title>
        <authorList>
            <person name="Kwon K."/>
        </authorList>
    </citation>
    <scope>NUCLEOTIDE SEQUENCE</scope>
    <source>
        <strain evidence="1">MEBiC11861</strain>
    </source>
</reference>
<dbReference type="AlphaFoldDB" id="A0A9J7AS04"/>
<keyword evidence="2" id="KW-1185">Reference proteome</keyword>
<dbReference type="SUPFAM" id="SSF110849">
    <property type="entry name" value="ParB/Sulfiredoxin"/>
    <property type="match status" value="1"/>
</dbReference>
<evidence type="ECO:0000313" key="2">
    <source>
        <dbReference type="Proteomes" id="UP001060336"/>
    </source>
</evidence>
<proteinExistence type="predicted"/>
<evidence type="ECO:0000313" key="1">
    <source>
        <dbReference type="EMBL" id="UUX49108.1"/>
    </source>
</evidence>
<dbReference type="RefSeq" id="WP_257767609.1">
    <property type="nucleotide sequence ID" value="NZ_CP102480.1"/>
</dbReference>
<evidence type="ECO:0008006" key="3">
    <source>
        <dbReference type="Google" id="ProtNLM"/>
    </source>
</evidence>
<organism evidence="1 2">
    <name type="scientific">Nisaea acidiphila</name>
    <dbReference type="NCBI Taxonomy" id="1862145"/>
    <lineage>
        <taxon>Bacteria</taxon>
        <taxon>Pseudomonadati</taxon>
        <taxon>Pseudomonadota</taxon>
        <taxon>Alphaproteobacteria</taxon>
        <taxon>Rhodospirillales</taxon>
        <taxon>Thalassobaculaceae</taxon>
        <taxon>Nisaea</taxon>
    </lineage>
</organism>
<dbReference type="Proteomes" id="UP001060336">
    <property type="component" value="Chromosome"/>
</dbReference>